<dbReference type="Gene3D" id="2.60.120.1560">
    <property type="match status" value="1"/>
</dbReference>
<evidence type="ECO:0000313" key="4">
    <source>
        <dbReference type="Proteomes" id="UP000054251"/>
    </source>
</evidence>
<evidence type="ECO:0000313" key="3">
    <source>
        <dbReference type="EMBL" id="KSA00350.1"/>
    </source>
</evidence>
<dbReference type="PROSITE" id="PS51820">
    <property type="entry name" value="PA14"/>
    <property type="match status" value="1"/>
</dbReference>
<keyword evidence="4" id="KW-1185">Reference proteome</keyword>
<proteinExistence type="predicted"/>
<name>A0A0V1PVS0_9ASCO</name>
<feature type="signal peptide" evidence="1">
    <location>
        <begin position="1"/>
        <end position="19"/>
    </location>
</feature>
<feature type="chain" id="PRO_5006884501" description="PA14 domain-containing protein" evidence="1">
    <location>
        <begin position="20"/>
        <end position="250"/>
    </location>
</feature>
<accession>A0A0V1PVS0</accession>
<organism evidence="3 4">
    <name type="scientific">Debaryomyces fabryi</name>
    <dbReference type="NCBI Taxonomy" id="58627"/>
    <lineage>
        <taxon>Eukaryota</taxon>
        <taxon>Fungi</taxon>
        <taxon>Dikarya</taxon>
        <taxon>Ascomycota</taxon>
        <taxon>Saccharomycotina</taxon>
        <taxon>Pichiomycetes</taxon>
        <taxon>Debaryomycetaceae</taxon>
        <taxon>Debaryomyces</taxon>
    </lineage>
</organism>
<comment type="caution">
    <text evidence="3">The sequence shown here is derived from an EMBL/GenBank/DDBJ whole genome shotgun (WGS) entry which is preliminary data.</text>
</comment>
<dbReference type="OrthoDB" id="4026289at2759"/>
<reference evidence="3 4" key="1">
    <citation type="submission" date="2015-11" db="EMBL/GenBank/DDBJ databases">
        <title>The genome of Debaryomyces fabryi.</title>
        <authorList>
            <person name="Tafer H."/>
            <person name="Lopandic K."/>
        </authorList>
    </citation>
    <scope>NUCLEOTIDE SEQUENCE [LARGE SCALE GENOMIC DNA]</scope>
    <source>
        <strain evidence="3 4">CBS 789</strain>
    </source>
</reference>
<dbReference type="Pfam" id="PF10528">
    <property type="entry name" value="GLEYA"/>
    <property type="match status" value="1"/>
</dbReference>
<dbReference type="InterPro" id="IPR018871">
    <property type="entry name" value="GLEYA_adhesin_domain"/>
</dbReference>
<dbReference type="Proteomes" id="UP000054251">
    <property type="component" value="Unassembled WGS sequence"/>
</dbReference>
<sequence length="250" mass="26833">MLGFKGFLLALALVQFVAAITPSPCKPLTSPSLGFNAVFYPYKFRDDTTLRDLTYMNGGYKASKPIALASGITDINFAIAQGNDGIVKGNIYGKAVTVSNFSVELTGYFLAPETGDYQLLLSVDDGALVTFGAGQAFGCCNTLSTSNDGNYALFAHWYSTSSSPGATLSTQHLTAGYYYPIKIFYVNMQNPMSMTFKVTTPSGTVITNFNNVYSFTNTDTSCPAVRPTTTVTKTWSSTNTKTTTNTATAF</sequence>
<dbReference type="GeneID" id="26840924"/>
<dbReference type="InterPro" id="IPR037524">
    <property type="entry name" value="PA14/GLEYA"/>
</dbReference>
<feature type="domain" description="PA14" evidence="2">
    <location>
        <begin position="45"/>
        <end position="213"/>
    </location>
</feature>
<dbReference type="RefSeq" id="XP_015466452.1">
    <property type="nucleotide sequence ID" value="XM_015612744.1"/>
</dbReference>
<evidence type="ECO:0000256" key="1">
    <source>
        <dbReference type="SAM" id="SignalP"/>
    </source>
</evidence>
<dbReference type="EMBL" id="LMYN01000092">
    <property type="protein sequence ID" value="KSA00350.1"/>
    <property type="molecule type" value="Genomic_DNA"/>
</dbReference>
<feature type="non-terminal residue" evidence="3">
    <location>
        <position position="250"/>
    </location>
</feature>
<dbReference type="SUPFAM" id="SSF56988">
    <property type="entry name" value="Anthrax protective antigen"/>
    <property type="match status" value="1"/>
</dbReference>
<protein>
    <recommendedName>
        <fullName evidence="2">PA14 domain-containing protein</fullName>
    </recommendedName>
</protein>
<dbReference type="AlphaFoldDB" id="A0A0V1PVS0"/>
<keyword evidence="1" id="KW-0732">Signal</keyword>
<gene>
    <name evidence="3" type="ORF">AC631_03915</name>
</gene>
<evidence type="ECO:0000259" key="2">
    <source>
        <dbReference type="PROSITE" id="PS51820"/>
    </source>
</evidence>